<name>A0A329QR14_9ACTN</name>
<evidence type="ECO:0000256" key="1">
    <source>
        <dbReference type="SAM" id="Phobius"/>
    </source>
</evidence>
<keyword evidence="1" id="KW-1133">Transmembrane helix</keyword>
<feature type="transmembrane region" description="Helical" evidence="1">
    <location>
        <begin position="458"/>
        <end position="484"/>
    </location>
</feature>
<feature type="transmembrane region" description="Helical" evidence="1">
    <location>
        <begin position="384"/>
        <end position="402"/>
    </location>
</feature>
<dbReference type="Pfam" id="PF01970">
    <property type="entry name" value="TctA"/>
    <property type="match status" value="1"/>
</dbReference>
<keyword evidence="4" id="KW-1185">Reference proteome</keyword>
<reference evidence="3 4" key="1">
    <citation type="submission" date="2018-06" db="EMBL/GenBank/DDBJ databases">
        <title>Phytoactinopolyspora halophila sp. nov., a novel halophilic actinomycete isolated from a saline soil in China.</title>
        <authorList>
            <person name="Tang S.-K."/>
        </authorList>
    </citation>
    <scope>NUCLEOTIDE SEQUENCE [LARGE SCALE GENOMIC DNA]</scope>
    <source>
        <strain evidence="3 4">YIM 96934</strain>
    </source>
</reference>
<feature type="transmembrane region" description="Helical" evidence="1">
    <location>
        <begin position="12"/>
        <end position="33"/>
    </location>
</feature>
<sequence>MFDGLLLALDPAHLLLILAGVAGGVLIGALPGLTATMGAALLVPFTFVMEPSAGLVMLGAMYVGAMFGDAVPAVLVNVPGTPSAMATAFDGYPLSEQGKGQRAIIAACWASAVGAIIGGTALLVMSPTLAAAALAFGPPEFFWLGAFALTIMGSVAGSSFFRGLGGGLFGLLLSTVGIAPAGGTSRFTFGFYQLQGGVSLAAALIGLFAIPQLIKLAENRKQRTRISQYVPERRVFRHIWSELRRPVTLIRSSVLGTFIGVLPGSGASLAGIVSYNEAVRWSKDRTKFGKGAVEGVVSVETANNAAAPASMVPLLSLGVPGSNVAAIFLGALLFHGLEPGPSLFDDTPEIVFAFVWAMILGGIAVFILGRVMAPLLVRAIQAPVYALIPVIAALTMVGSYAVRGNMFDTYMMFVLGIVGYVLMKIGIPVAAVALGLILGPIVENGLDVSLQMAETAGIFTVFFTRPISLVLMALTVLSALWTVYSNVRRSSRTEG</sequence>
<feature type="domain" description="DUF112" evidence="2">
    <location>
        <begin position="14"/>
        <end position="432"/>
    </location>
</feature>
<feature type="transmembrane region" description="Helical" evidence="1">
    <location>
        <begin position="317"/>
        <end position="337"/>
    </location>
</feature>
<dbReference type="RefSeq" id="WP_112258654.1">
    <property type="nucleotide sequence ID" value="NZ_QMIG01000011.1"/>
</dbReference>
<dbReference type="OrthoDB" id="9781349at2"/>
<dbReference type="PANTHER" id="PTHR35342">
    <property type="entry name" value="TRICARBOXYLIC TRANSPORT PROTEIN"/>
    <property type="match status" value="1"/>
</dbReference>
<feature type="transmembrane region" description="Helical" evidence="1">
    <location>
        <begin position="414"/>
        <end position="438"/>
    </location>
</feature>
<accession>A0A329QR14</accession>
<organism evidence="3 4">
    <name type="scientific">Phytoactinopolyspora halophila</name>
    <dbReference type="NCBI Taxonomy" id="1981511"/>
    <lineage>
        <taxon>Bacteria</taxon>
        <taxon>Bacillati</taxon>
        <taxon>Actinomycetota</taxon>
        <taxon>Actinomycetes</taxon>
        <taxon>Jiangellales</taxon>
        <taxon>Jiangellaceae</taxon>
        <taxon>Phytoactinopolyspora</taxon>
    </lineage>
</organism>
<comment type="caution">
    <text evidence="3">The sequence shown here is derived from an EMBL/GenBank/DDBJ whole genome shotgun (WGS) entry which is preliminary data.</text>
</comment>
<evidence type="ECO:0000259" key="2">
    <source>
        <dbReference type="Pfam" id="PF01970"/>
    </source>
</evidence>
<dbReference type="EMBL" id="QMIG01000011">
    <property type="protein sequence ID" value="RAW13812.1"/>
    <property type="molecule type" value="Genomic_DNA"/>
</dbReference>
<keyword evidence="1" id="KW-0472">Membrane</keyword>
<evidence type="ECO:0000313" key="4">
    <source>
        <dbReference type="Proteomes" id="UP000250462"/>
    </source>
</evidence>
<keyword evidence="1" id="KW-0812">Transmembrane</keyword>
<feature type="transmembrane region" description="Helical" evidence="1">
    <location>
        <begin position="141"/>
        <end position="161"/>
    </location>
</feature>
<feature type="transmembrane region" description="Helical" evidence="1">
    <location>
        <begin position="104"/>
        <end position="135"/>
    </location>
</feature>
<proteinExistence type="predicted"/>
<feature type="transmembrane region" description="Helical" evidence="1">
    <location>
        <begin position="349"/>
        <end position="372"/>
    </location>
</feature>
<dbReference type="InterPro" id="IPR002823">
    <property type="entry name" value="DUF112_TM"/>
</dbReference>
<feature type="transmembrane region" description="Helical" evidence="1">
    <location>
        <begin position="254"/>
        <end position="275"/>
    </location>
</feature>
<feature type="transmembrane region" description="Helical" evidence="1">
    <location>
        <begin position="198"/>
        <end position="217"/>
    </location>
</feature>
<gene>
    <name evidence="3" type="ORF">DPM12_12480</name>
</gene>
<evidence type="ECO:0000313" key="3">
    <source>
        <dbReference type="EMBL" id="RAW13812.1"/>
    </source>
</evidence>
<protein>
    <submittedName>
        <fullName evidence="3">C4-dicarboxylate ABC transporter permease</fullName>
    </submittedName>
</protein>
<feature type="transmembrane region" description="Helical" evidence="1">
    <location>
        <begin position="168"/>
        <end position="192"/>
    </location>
</feature>
<dbReference type="AlphaFoldDB" id="A0A329QR14"/>
<dbReference type="Proteomes" id="UP000250462">
    <property type="component" value="Unassembled WGS sequence"/>
</dbReference>
<dbReference type="PANTHER" id="PTHR35342:SF5">
    <property type="entry name" value="TRICARBOXYLIC TRANSPORT PROTEIN"/>
    <property type="match status" value="1"/>
</dbReference>